<dbReference type="EMBL" id="BTSX01000002">
    <property type="protein sequence ID" value="GMS86776.1"/>
    <property type="molecule type" value="Genomic_DNA"/>
</dbReference>
<dbReference type="Proteomes" id="UP001432027">
    <property type="component" value="Unassembled WGS sequence"/>
</dbReference>
<dbReference type="EMBL" id="BTSX01000002">
    <property type="protein sequence ID" value="GMS86777.1"/>
    <property type="molecule type" value="Genomic_DNA"/>
</dbReference>
<gene>
    <name evidence="1" type="ORF">PENTCL1PPCAC_8951</name>
    <name evidence="2" type="ORF">PENTCL1PPCAC_8952</name>
</gene>
<comment type="caution">
    <text evidence="2">The sequence shown here is derived from an EMBL/GenBank/DDBJ whole genome shotgun (WGS) entry which is preliminary data.</text>
</comment>
<sequence length="98" mass="11062">MQHAEMDDNSEGFTLRSKIFDFLEKSLSSSLTLGESTDLVLFIRELCTTYDFESYLITTDNLSEREQAIVSAGMLHRRFSFSPSPIGLSLADAKILFD</sequence>
<protein>
    <submittedName>
        <fullName evidence="2">Uncharacterized protein</fullName>
    </submittedName>
</protein>
<proteinExistence type="predicted"/>
<reference evidence="2" key="1">
    <citation type="submission" date="2023-10" db="EMBL/GenBank/DDBJ databases">
        <title>Genome assembly of Pristionchus species.</title>
        <authorList>
            <person name="Yoshida K."/>
            <person name="Sommer R.J."/>
        </authorList>
    </citation>
    <scope>NUCLEOTIDE SEQUENCE</scope>
    <source>
        <strain evidence="2">RS0144</strain>
    </source>
</reference>
<accession>A0AAV5SWN5</accession>
<evidence type="ECO:0000313" key="2">
    <source>
        <dbReference type="EMBL" id="GMS86777.1"/>
    </source>
</evidence>
<evidence type="ECO:0000313" key="3">
    <source>
        <dbReference type="Proteomes" id="UP001432027"/>
    </source>
</evidence>
<name>A0AAV5SWN5_9BILA</name>
<keyword evidence="3" id="KW-1185">Reference proteome</keyword>
<dbReference type="AlphaFoldDB" id="A0AAV5SWN5"/>
<feature type="non-terminal residue" evidence="2">
    <location>
        <position position="98"/>
    </location>
</feature>
<evidence type="ECO:0000313" key="1">
    <source>
        <dbReference type="EMBL" id="GMS86776.1"/>
    </source>
</evidence>
<organism evidence="2 3">
    <name type="scientific">Pristionchus entomophagus</name>
    <dbReference type="NCBI Taxonomy" id="358040"/>
    <lineage>
        <taxon>Eukaryota</taxon>
        <taxon>Metazoa</taxon>
        <taxon>Ecdysozoa</taxon>
        <taxon>Nematoda</taxon>
        <taxon>Chromadorea</taxon>
        <taxon>Rhabditida</taxon>
        <taxon>Rhabditina</taxon>
        <taxon>Diplogasteromorpha</taxon>
        <taxon>Diplogasteroidea</taxon>
        <taxon>Neodiplogasteridae</taxon>
        <taxon>Pristionchus</taxon>
    </lineage>
</organism>